<dbReference type="InterPro" id="IPR026444">
    <property type="entry name" value="Secre_tail"/>
</dbReference>
<sequence>YNAPNNAYLIDTNGVLFAYHHWFNNSNPPNNQSTNIWCDVDSLLGVNSGGCSQVTNLNGIFDFQLKNTSTMTTYGSPGVIIDIFGEIINISNNAVKVNLQRIMNNLPSNTWESSMCIGVCLPSNQDTTSVIIATQDTLDFSFHFFTDPLMAGPDTGRARVRFTNANGSQQAIIQPYKGITYATTSVLKGDISNILVYPNPSNGDIKIESNFNNNSVIQITDLIGNNIKTIKVLKGENKILIKNLLPAFYFVRINKKNCRKIIVR</sequence>
<dbReference type="Pfam" id="PF18962">
    <property type="entry name" value="Por_Secre_tail"/>
    <property type="match status" value="1"/>
</dbReference>
<feature type="non-terminal residue" evidence="2">
    <location>
        <position position="1"/>
    </location>
</feature>
<evidence type="ECO:0000313" key="2">
    <source>
        <dbReference type="EMBL" id="SVC90774.1"/>
    </source>
</evidence>
<organism evidence="2">
    <name type="scientific">marine metagenome</name>
    <dbReference type="NCBI Taxonomy" id="408172"/>
    <lineage>
        <taxon>unclassified sequences</taxon>
        <taxon>metagenomes</taxon>
        <taxon>ecological metagenomes</taxon>
    </lineage>
</organism>
<reference evidence="2" key="1">
    <citation type="submission" date="2018-05" db="EMBL/GenBank/DDBJ databases">
        <authorList>
            <person name="Lanie J.A."/>
            <person name="Ng W.-L."/>
            <person name="Kazmierczak K.M."/>
            <person name="Andrzejewski T.M."/>
            <person name="Davidsen T.M."/>
            <person name="Wayne K.J."/>
            <person name="Tettelin H."/>
            <person name="Glass J.I."/>
            <person name="Rusch D."/>
            <person name="Podicherti R."/>
            <person name="Tsui H.-C.T."/>
            <person name="Winkler M.E."/>
        </authorList>
    </citation>
    <scope>NUCLEOTIDE SEQUENCE</scope>
</reference>
<dbReference type="EMBL" id="UINC01117972">
    <property type="protein sequence ID" value="SVC90774.1"/>
    <property type="molecule type" value="Genomic_DNA"/>
</dbReference>
<dbReference type="NCBIfam" id="TIGR04183">
    <property type="entry name" value="Por_Secre_tail"/>
    <property type="match status" value="1"/>
</dbReference>
<feature type="domain" description="Secretion system C-terminal sorting" evidence="1">
    <location>
        <begin position="196"/>
        <end position="263"/>
    </location>
</feature>
<proteinExistence type="predicted"/>
<accession>A0A382QZ54</accession>
<protein>
    <recommendedName>
        <fullName evidence="1">Secretion system C-terminal sorting domain-containing protein</fullName>
    </recommendedName>
</protein>
<gene>
    <name evidence="2" type="ORF">METZ01_LOCUS343628</name>
</gene>
<name>A0A382QZ54_9ZZZZ</name>
<dbReference type="AlphaFoldDB" id="A0A382QZ54"/>
<evidence type="ECO:0000259" key="1">
    <source>
        <dbReference type="Pfam" id="PF18962"/>
    </source>
</evidence>